<reference evidence="1" key="1">
    <citation type="journal article" date="2021" name="Genome Biol. Evol.">
        <title>A High-Quality Reference Genome for a Parasitic Bivalve with Doubly Uniparental Inheritance (Bivalvia: Unionida).</title>
        <authorList>
            <person name="Smith C.H."/>
        </authorList>
    </citation>
    <scope>NUCLEOTIDE SEQUENCE</scope>
    <source>
        <strain evidence="1">CHS0354</strain>
    </source>
</reference>
<reference evidence="1" key="3">
    <citation type="submission" date="2023-05" db="EMBL/GenBank/DDBJ databases">
        <authorList>
            <person name="Smith C.H."/>
        </authorList>
    </citation>
    <scope>NUCLEOTIDE SEQUENCE</scope>
    <source>
        <strain evidence="1">CHS0354</strain>
        <tissue evidence="1">Mantle</tissue>
    </source>
</reference>
<protein>
    <submittedName>
        <fullName evidence="1">Uncharacterized protein</fullName>
    </submittedName>
</protein>
<dbReference type="AlphaFoldDB" id="A0AAE0S3J8"/>
<name>A0AAE0S3J8_9BIVA</name>
<dbReference type="EMBL" id="JAEAOA010001900">
    <property type="protein sequence ID" value="KAK3584544.1"/>
    <property type="molecule type" value="Genomic_DNA"/>
</dbReference>
<keyword evidence="2" id="KW-1185">Reference proteome</keyword>
<accession>A0AAE0S3J8</accession>
<evidence type="ECO:0000313" key="2">
    <source>
        <dbReference type="Proteomes" id="UP001195483"/>
    </source>
</evidence>
<sequence length="112" mass="12649">MCWLVIDMQVFIDLIRVENVNREGMNRDLNSLLDLATRLSFIKAELENENRLMRFIGKPTAVGSSGLSPQPLSLDMIEARQGCVADPVNYVNVFIISDWIDFHGNQYATIGC</sequence>
<gene>
    <name evidence="1" type="ORF">CHS0354_031952</name>
</gene>
<organism evidence="1 2">
    <name type="scientific">Potamilus streckersoni</name>
    <dbReference type="NCBI Taxonomy" id="2493646"/>
    <lineage>
        <taxon>Eukaryota</taxon>
        <taxon>Metazoa</taxon>
        <taxon>Spiralia</taxon>
        <taxon>Lophotrochozoa</taxon>
        <taxon>Mollusca</taxon>
        <taxon>Bivalvia</taxon>
        <taxon>Autobranchia</taxon>
        <taxon>Heteroconchia</taxon>
        <taxon>Palaeoheterodonta</taxon>
        <taxon>Unionida</taxon>
        <taxon>Unionoidea</taxon>
        <taxon>Unionidae</taxon>
        <taxon>Ambleminae</taxon>
        <taxon>Lampsilini</taxon>
        <taxon>Potamilus</taxon>
    </lineage>
</organism>
<evidence type="ECO:0000313" key="1">
    <source>
        <dbReference type="EMBL" id="KAK3584544.1"/>
    </source>
</evidence>
<comment type="caution">
    <text evidence="1">The sequence shown here is derived from an EMBL/GenBank/DDBJ whole genome shotgun (WGS) entry which is preliminary data.</text>
</comment>
<dbReference type="Proteomes" id="UP001195483">
    <property type="component" value="Unassembled WGS sequence"/>
</dbReference>
<proteinExistence type="predicted"/>
<reference evidence="1" key="2">
    <citation type="journal article" date="2021" name="Genome Biol. Evol.">
        <title>Developing a high-quality reference genome for a parasitic bivalve with doubly uniparental inheritance (Bivalvia: Unionida).</title>
        <authorList>
            <person name="Smith C.H."/>
        </authorList>
    </citation>
    <scope>NUCLEOTIDE SEQUENCE</scope>
    <source>
        <strain evidence="1">CHS0354</strain>
        <tissue evidence="1">Mantle</tissue>
    </source>
</reference>